<keyword evidence="2" id="KW-1185">Reference proteome</keyword>
<dbReference type="GO" id="GO:0005886">
    <property type="term" value="C:plasma membrane"/>
    <property type="evidence" value="ECO:0007669"/>
    <property type="project" value="InterPro"/>
</dbReference>
<dbReference type="PANTHER" id="PTHR10264:SF19">
    <property type="entry name" value="AT06885P-RELATED"/>
    <property type="match status" value="1"/>
</dbReference>
<dbReference type="OrthoDB" id="2105077at2759"/>
<dbReference type="InterPro" id="IPR001972">
    <property type="entry name" value="Stomatin_HflK_fam"/>
</dbReference>
<gene>
    <name evidence="1" type="ORF">DILT_LOCUS8790</name>
</gene>
<protein>
    <submittedName>
        <fullName evidence="1">Uncharacterized protein</fullName>
    </submittedName>
</protein>
<dbReference type="InterPro" id="IPR043202">
    <property type="entry name" value="Band-7_stomatin-like"/>
</dbReference>
<organism evidence="1 2">
    <name type="scientific">Dibothriocephalus latus</name>
    <name type="common">Fish tapeworm</name>
    <name type="synonym">Diphyllobothrium latum</name>
    <dbReference type="NCBI Taxonomy" id="60516"/>
    <lineage>
        <taxon>Eukaryota</taxon>
        <taxon>Metazoa</taxon>
        <taxon>Spiralia</taxon>
        <taxon>Lophotrochozoa</taxon>
        <taxon>Platyhelminthes</taxon>
        <taxon>Cestoda</taxon>
        <taxon>Eucestoda</taxon>
        <taxon>Diphyllobothriidea</taxon>
        <taxon>Diphyllobothriidae</taxon>
        <taxon>Dibothriocephalus</taxon>
    </lineage>
</organism>
<dbReference type="PANTHER" id="PTHR10264">
    <property type="entry name" value="BAND 7 PROTEIN-RELATED"/>
    <property type="match status" value="1"/>
</dbReference>
<dbReference type="PRINTS" id="PR00721">
    <property type="entry name" value="STOMATIN"/>
</dbReference>
<proteinExistence type="predicted"/>
<name>A0A3P7NVU8_DIBLA</name>
<accession>A0A3P7NVU8</accession>
<dbReference type="AlphaFoldDB" id="A0A3P7NVU8"/>
<dbReference type="Proteomes" id="UP000281553">
    <property type="component" value="Unassembled WGS sequence"/>
</dbReference>
<dbReference type="EMBL" id="UYRU01055197">
    <property type="protein sequence ID" value="VDN12959.1"/>
    <property type="molecule type" value="Genomic_DNA"/>
</dbReference>
<evidence type="ECO:0000313" key="2">
    <source>
        <dbReference type="Proteomes" id="UP000281553"/>
    </source>
</evidence>
<sequence length="111" mass="12222">MLLFYETLFEGHKVLECALVIRQLSTEETPSKCNNRESVSNKKLGQSHVIAAEGEHKSSTALKEAANVLMESPFALHLRYLQTLNAISAEKNSTIIFPLPLGLLGSLLGRN</sequence>
<evidence type="ECO:0000313" key="1">
    <source>
        <dbReference type="EMBL" id="VDN12959.1"/>
    </source>
</evidence>
<dbReference type="Gene3D" id="6.10.250.2090">
    <property type="match status" value="1"/>
</dbReference>
<reference evidence="1 2" key="1">
    <citation type="submission" date="2018-11" db="EMBL/GenBank/DDBJ databases">
        <authorList>
            <consortium name="Pathogen Informatics"/>
        </authorList>
    </citation>
    <scope>NUCLEOTIDE SEQUENCE [LARGE SCALE GENOMIC DNA]</scope>
</reference>